<dbReference type="GO" id="GO:0005886">
    <property type="term" value="C:plasma membrane"/>
    <property type="evidence" value="ECO:0007669"/>
    <property type="project" value="UniProtKB-SubCell"/>
</dbReference>
<proteinExistence type="predicted"/>
<gene>
    <name evidence="7" type="ORF">SAMN04488544_3363</name>
</gene>
<dbReference type="STRING" id="546874.SAMN04488544_3363"/>
<protein>
    <submittedName>
        <fullName evidence="7">Predicted arabinose efflux permease, MFS family</fullName>
    </submittedName>
</protein>
<feature type="transmembrane region" description="Helical" evidence="6">
    <location>
        <begin position="165"/>
        <end position="193"/>
    </location>
</feature>
<reference evidence="8" key="1">
    <citation type="submission" date="2016-10" db="EMBL/GenBank/DDBJ databases">
        <authorList>
            <person name="Varghese N."/>
            <person name="Submissions S."/>
        </authorList>
    </citation>
    <scope>NUCLEOTIDE SEQUENCE [LARGE SCALE GENOMIC DNA]</scope>
    <source>
        <strain evidence="8">DSM 21743</strain>
    </source>
</reference>
<dbReference type="InterPro" id="IPR036259">
    <property type="entry name" value="MFS_trans_sf"/>
</dbReference>
<dbReference type="PANTHER" id="PTHR23513">
    <property type="entry name" value="INTEGRAL MEMBRANE EFFLUX PROTEIN-RELATED"/>
    <property type="match status" value="1"/>
</dbReference>
<dbReference type="Proteomes" id="UP000198825">
    <property type="component" value="Chromosome I"/>
</dbReference>
<keyword evidence="4 6" id="KW-1133">Transmembrane helix</keyword>
<feature type="transmembrane region" description="Helical" evidence="6">
    <location>
        <begin position="53"/>
        <end position="74"/>
    </location>
</feature>
<dbReference type="AlphaFoldDB" id="A0A1H2N5B0"/>
<organism evidence="7 8">
    <name type="scientific">Microlunatus sagamiharensis</name>
    <dbReference type="NCBI Taxonomy" id="546874"/>
    <lineage>
        <taxon>Bacteria</taxon>
        <taxon>Bacillati</taxon>
        <taxon>Actinomycetota</taxon>
        <taxon>Actinomycetes</taxon>
        <taxon>Propionibacteriales</taxon>
        <taxon>Propionibacteriaceae</taxon>
        <taxon>Microlunatus</taxon>
    </lineage>
</organism>
<evidence type="ECO:0000256" key="2">
    <source>
        <dbReference type="ARBA" id="ARBA00022475"/>
    </source>
</evidence>
<dbReference type="CDD" id="cd06173">
    <property type="entry name" value="MFS_MefA_like"/>
    <property type="match status" value="1"/>
</dbReference>
<dbReference type="EMBL" id="LT629799">
    <property type="protein sequence ID" value="SDV00729.1"/>
    <property type="molecule type" value="Genomic_DNA"/>
</dbReference>
<comment type="subcellular location">
    <subcellularLocation>
        <location evidence="1">Cell membrane</location>
        <topology evidence="1">Multi-pass membrane protein</topology>
    </subcellularLocation>
</comment>
<dbReference type="GO" id="GO:0022857">
    <property type="term" value="F:transmembrane transporter activity"/>
    <property type="evidence" value="ECO:0007669"/>
    <property type="project" value="InterPro"/>
</dbReference>
<name>A0A1H2N5B0_9ACTN</name>
<sequence>MPVVDETKPVASRSVLLERDVALLTSSSVVSATGTGAMFVALPFYAYATTGSVVLTALVTLAEYAPAVGVAQLAGVLVDRSDARRVLVAANAALGLCTLAYLLHDNWWWLTVVAFVRSSIAQLVAPATHTLLPAVAPPGRLTEVNGVLAVGGNAARLAGPALGGVLVGVGGLALVAVVDAASFVLAAGLVVVVRRAMSTTRPRTAEGVVRQWVRGWAAVREHPVLRPLVVVMAIIGFGEGFVSALLAPWMSQVADGGSAALGLMLSLQALGGILGGLFVVRFAGRWPALLLIGAGALGSGVLLVVMLNYPLVAPAGPWPAIVLNAIAGFPFAVYATAQAVAVQTHSVDGQRGRIVSATYGIQGIAQLAGISLAGPAAALLGPLIINVDTGAYLLAGALALQTLRSLHRSPTGRPAGVAQEGG</sequence>
<evidence type="ECO:0000256" key="4">
    <source>
        <dbReference type="ARBA" id="ARBA00022989"/>
    </source>
</evidence>
<keyword evidence="8" id="KW-1185">Reference proteome</keyword>
<evidence type="ECO:0000256" key="6">
    <source>
        <dbReference type="SAM" id="Phobius"/>
    </source>
</evidence>
<feature type="transmembrane region" description="Helical" evidence="6">
    <location>
        <begin position="321"/>
        <end position="342"/>
    </location>
</feature>
<keyword evidence="5 6" id="KW-0472">Membrane</keyword>
<dbReference type="PANTHER" id="PTHR23513:SF6">
    <property type="entry name" value="MAJOR FACILITATOR SUPERFAMILY ASSOCIATED DOMAIN-CONTAINING PROTEIN"/>
    <property type="match status" value="1"/>
</dbReference>
<dbReference type="Gene3D" id="1.20.1250.20">
    <property type="entry name" value="MFS general substrate transporter like domains"/>
    <property type="match status" value="1"/>
</dbReference>
<accession>A0A1H2N5B0</accession>
<feature type="transmembrane region" description="Helical" evidence="6">
    <location>
        <begin position="86"/>
        <end position="103"/>
    </location>
</feature>
<evidence type="ECO:0000256" key="3">
    <source>
        <dbReference type="ARBA" id="ARBA00022692"/>
    </source>
</evidence>
<keyword evidence="3 6" id="KW-0812">Transmembrane</keyword>
<feature type="transmembrane region" description="Helical" evidence="6">
    <location>
        <begin position="259"/>
        <end position="280"/>
    </location>
</feature>
<keyword evidence="2" id="KW-1003">Cell membrane</keyword>
<feature type="transmembrane region" description="Helical" evidence="6">
    <location>
        <begin position="224"/>
        <end position="247"/>
    </location>
</feature>
<evidence type="ECO:0000313" key="7">
    <source>
        <dbReference type="EMBL" id="SDV00729.1"/>
    </source>
</evidence>
<evidence type="ECO:0000313" key="8">
    <source>
        <dbReference type="Proteomes" id="UP000198825"/>
    </source>
</evidence>
<evidence type="ECO:0000256" key="1">
    <source>
        <dbReference type="ARBA" id="ARBA00004651"/>
    </source>
</evidence>
<dbReference type="SUPFAM" id="SSF103473">
    <property type="entry name" value="MFS general substrate transporter"/>
    <property type="match status" value="1"/>
</dbReference>
<feature type="transmembrane region" description="Helical" evidence="6">
    <location>
        <begin position="21"/>
        <end position="47"/>
    </location>
</feature>
<feature type="transmembrane region" description="Helical" evidence="6">
    <location>
        <begin position="287"/>
        <end position="309"/>
    </location>
</feature>
<dbReference type="InterPro" id="IPR011701">
    <property type="entry name" value="MFS"/>
</dbReference>
<dbReference type="Pfam" id="PF07690">
    <property type="entry name" value="MFS_1"/>
    <property type="match status" value="1"/>
</dbReference>
<evidence type="ECO:0000256" key="5">
    <source>
        <dbReference type="ARBA" id="ARBA00023136"/>
    </source>
</evidence>